<organism evidence="5 6">
    <name type="scientific">Cellulomonas pakistanensis</name>
    <dbReference type="NCBI Taxonomy" id="992287"/>
    <lineage>
        <taxon>Bacteria</taxon>
        <taxon>Bacillati</taxon>
        <taxon>Actinomycetota</taxon>
        <taxon>Actinomycetes</taxon>
        <taxon>Micrococcales</taxon>
        <taxon>Cellulomonadaceae</taxon>
        <taxon>Cellulomonas</taxon>
    </lineage>
</organism>
<accession>A0A919PBN8</accession>
<dbReference type="Gene3D" id="3.40.50.2000">
    <property type="entry name" value="Glycogen Phosphorylase B"/>
    <property type="match status" value="2"/>
</dbReference>
<keyword evidence="6" id="KW-1185">Reference proteome</keyword>
<proteinExistence type="predicted"/>
<dbReference type="Pfam" id="PF00534">
    <property type="entry name" value="Glycos_transf_1"/>
    <property type="match status" value="1"/>
</dbReference>
<evidence type="ECO:0000259" key="4">
    <source>
        <dbReference type="Pfam" id="PF13439"/>
    </source>
</evidence>
<dbReference type="InterPro" id="IPR028098">
    <property type="entry name" value="Glyco_trans_4-like_N"/>
</dbReference>
<comment type="caution">
    <text evidence="5">The sequence shown here is derived from an EMBL/GenBank/DDBJ whole genome shotgun (WGS) entry which is preliminary data.</text>
</comment>
<dbReference type="Pfam" id="PF13439">
    <property type="entry name" value="Glyco_transf_4"/>
    <property type="match status" value="1"/>
</dbReference>
<dbReference type="EMBL" id="BONO01000013">
    <property type="protein sequence ID" value="GIG36605.1"/>
    <property type="molecule type" value="Genomic_DNA"/>
</dbReference>
<dbReference type="PANTHER" id="PTHR12526:SF636">
    <property type="entry name" value="BLL3647 PROTEIN"/>
    <property type="match status" value="1"/>
</dbReference>
<dbReference type="CDD" id="cd03801">
    <property type="entry name" value="GT4_PimA-like"/>
    <property type="match status" value="1"/>
</dbReference>
<dbReference type="GO" id="GO:0016757">
    <property type="term" value="F:glycosyltransferase activity"/>
    <property type="evidence" value="ECO:0007669"/>
    <property type="project" value="UniProtKB-KW"/>
</dbReference>
<sequence>MTGDGPAGAPAAPPRVPEVHVLTPGDHFSPRTGSAIPTVVDGLCAALPPGTDPRPRVVVADGTYPDRYASADAVGYAPAGARPADRYLDALAGRLGRPRPGVRRTLRPTLGQQDAWEPSVVLAHNAPQLVPLVHEKHAAVLYAHNLLLRTYSPREADRVLGRAAAIVCVSGALADQTAAHLPARLRDRLRVVPNGVDTTRFTPRATPARGERLRVLFVGRMIPDKGADVVLDAVARLGRDDLELTLVGSQNFDAAAVPSPYERELRAKAAALGDRVRLLPFTPRAEVAAVYREADVVVVPSRWAEPFALTVMEGMASGVPVVASAIGGIPEVAGDAGVLVRPGDPDELAAALAALADDEALRRRIGTRCRSWARAHDWAWSRGRLDAVLAEVGVSPTPVG</sequence>
<evidence type="ECO:0000259" key="3">
    <source>
        <dbReference type="Pfam" id="PF00534"/>
    </source>
</evidence>
<reference evidence="5" key="1">
    <citation type="submission" date="2021-01" db="EMBL/GenBank/DDBJ databases">
        <title>Whole genome shotgun sequence of Cellulomonas pakistanensis NBRC 110800.</title>
        <authorList>
            <person name="Komaki H."/>
            <person name="Tamura T."/>
        </authorList>
    </citation>
    <scope>NUCLEOTIDE SEQUENCE</scope>
    <source>
        <strain evidence="5">NBRC 110800</strain>
    </source>
</reference>
<evidence type="ECO:0008006" key="7">
    <source>
        <dbReference type="Google" id="ProtNLM"/>
    </source>
</evidence>
<protein>
    <recommendedName>
        <fullName evidence="7">D-inositol 3-phosphate glycosyltransferase</fullName>
    </recommendedName>
</protein>
<evidence type="ECO:0000256" key="2">
    <source>
        <dbReference type="ARBA" id="ARBA00022679"/>
    </source>
</evidence>
<dbReference type="Proteomes" id="UP000642125">
    <property type="component" value="Unassembled WGS sequence"/>
</dbReference>
<evidence type="ECO:0000313" key="5">
    <source>
        <dbReference type="EMBL" id="GIG36605.1"/>
    </source>
</evidence>
<feature type="domain" description="Glycosyl transferase family 1" evidence="3">
    <location>
        <begin position="204"/>
        <end position="370"/>
    </location>
</feature>
<dbReference type="SUPFAM" id="SSF53756">
    <property type="entry name" value="UDP-Glycosyltransferase/glycogen phosphorylase"/>
    <property type="match status" value="1"/>
</dbReference>
<name>A0A919PBN8_9CELL</name>
<keyword evidence="2" id="KW-0808">Transferase</keyword>
<dbReference type="InterPro" id="IPR001296">
    <property type="entry name" value="Glyco_trans_1"/>
</dbReference>
<feature type="domain" description="Glycosyltransferase subfamily 4-like N-terminal" evidence="4">
    <location>
        <begin position="104"/>
        <end position="200"/>
    </location>
</feature>
<dbReference type="PANTHER" id="PTHR12526">
    <property type="entry name" value="GLYCOSYLTRANSFERASE"/>
    <property type="match status" value="1"/>
</dbReference>
<evidence type="ECO:0000256" key="1">
    <source>
        <dbReference type="ARBA" id="ARBA00022676"/>
    </source>
</evidence>
<gene>
    <name evidence="5" type="ORF">Cpa01nite_19860</name>
</gene>
<evidence type="ECO:0000313" key="6">
    <source>
        <dbReference type="Proteomes" id="UP000642125"/>
    </source>
</evidence>
<keyword evidence="1" id="KW-0328">Glycosyltransferase</keyword>
<dbReference type="RefSeq" id="WP_203668625.1">
    <property type="nucleotide sequence ID" value="NZ_BONO01000013.1"/>
</dbReference>
<dbReference type="AlphaFoldDB" id="A0A919PBN8"/>